<feature type="compositionally biased region" description="Basic and acidic residues" evidence="1">
    <location>
        <begin position="34"/>
        <end position="46"/>
    </location>
</feature>
<accession>A0AA37FCG8</accession>
<sequence>MGPPGVRGDAVYRAVTARRSLRSGRPPGQAGQRPAEEPGKFTYQEEKQGAERCCRKACGGEGVTPG</sequence>
<reference evidence="2" key="1">
    <citation type="submission" date="2022-09" db="EMBL/GenBank/DDBJ databases">
        <title>Whole genome shotgun sequence of Streptomyces albidoflavus NBRC 12854.</title>
        <authorList>
            <person name="Komaki H."/>
            <person name="Tamura T."/>
        </authorList>
    </citation>
    <scope>NUCLEOTIDE SEQUENCE</scope>
    <source>
        <strain evidence="2">NBRC 12854</strain>
    </source>
</reference>
<evidence type="ECO:0000313" key="2">
    <source>
        <dbReference type="EMBL" id="GHI46054.1"/>
    </source>
</evidence>
<proteinExistence type="predicted"/>
<organism evidence="2 3">
    <name type="scientific">Streptomyces albidoflavus</name>
    <dbReference type="NCBI Taxonomy" id="1886"/>
    <lineage>
        <taxon>Bacteria</taxon>
        <taxon>Bacillati</taxon>
        <taxon>Actinomycetota</taxon>
        <taxon>Actinomycetes</taxon>
        <taxon>Kitasatosporales</taxon>
        <taxon>Streptomycetaceae</taxon>
        <taxon>Streptomyces</taxon>
        <taxon>Streptomyces albidoflavus group</taxon>
    </lineage>
</organism>
<gene>
    <name evidence="2" type="ORF">ScoT_22280</name>
</gene>
<name>A0AA37FCG8_9ACTN</name>
<feature type="region of interest" description="Disordered" evidence="1">
    <location>
        <begin position="17"/>
        <end position="46"/>
    </location>
</feature>
<protein>
    <submittedName>
        <fullName evidence="2">Uncharacterized protein</fullName>
    </submittedName>
</protein>
<dbReference type="EMBL" id="BNDZ01000005">
    <property type="protein sequence ID" value="GHI46054.1"/>
    <property type="molecule type" value="Genomic_DNA"/>
</dbReference>
<evidence type="ECO:0000256" key="1">
    <source>
        <dbReference type="SAM" id="MobiDB-lite"/>
    </source>
</evidence>
<dbReference type="Proteomes" id="UP001051844">
    <property type="component" value="Unassembled WGS sequence"/>
</dbReference>
<dbReference type="AlphaFoldDB" id="A0AA37FCG8"/>
<comment type="caution">
    <text evidence="2">The sequence shown here is derived from an EMBL/GenBank/DDBJ whole genome shotgun (WGS) entry which is preliminary data.</text>
</comment>
<evidence type="ECO:0000313" key="3">
    <source>
        <dbReference type="Proteomes" id="UP001051844"/>
    </source>
</evidence>